<dbReference type="InterPro" id="IPR004772">
    <property type="entry name" value="TrkH"/>
</dbReference>
<keyword evidence="4 12" id="KW-1003">Cell membrane</keyword>
<feature type="binding site" evidence="13">
    <location>
        <position position="429"/>
    </location>
    <ligand>
        <name>K(+)</name>
        <dbReference type="ChEBI" id="CHEBI:29103"/>
    </ligand>
</feature>
<dbReference type="PANTHER" id="PTHR32024:SF2">
    <property type="entry name" value="TRK SYSTEM POTASSIUM UPTAKE PROTEIN TRKG-RELATED"/>
    <property type="match status" value="1"/>
</dbReference>
<dbReference type="PANTHER" id="PTHR32024">
    <property type="entry name" value="TRK SYSTEM POTASSIUM UPTAKE PROTEIN TRKG-RELATED"/>
    <property type="match status" value="1"/>
</dbReference>
<comment type="function">
    <text evidence="12">Low-affinity potassium transport system. Interacts with Trk system potassium uptake protein TrkA.</text>
</comment>
<feature type="transmembrane region" description="Helical" evidence="14">
    <location>
        <begin position="135"/>
        <end position="161"/>
    </location>
</feature>
<keyword evidence="10 12" id="KW-0406">Ion transport</keyword>
<feature type="transmembrane region" description="Helical" evidence="14">
    <location>
        <begin position="453"/>
        <end position="473"/>
    </location>
</feature>
<keyword evidence="9 14" id="KW-1133">Transmembrane helix</keyword>
<feature type="binding site" evidence="13">
    <location>
        <position position="219"/>
    </location>
    <ligand>
        <name>K(+)</name>
        <dbReference type="ChEBI" id="CHEBI:29103"/>
    </ligand>
</feature>
<evidence type="ECO:0000256" key="9">
    <source>
        <dbReference type="ARBA" id="ARBA00022989"/>
    </source>
</evidence>
<keyword evidence="8 12" id="KW-0630">Potassium</keyword>
<evidence type="ECO:0000256" key="14">
    <source>
        <dbReference type="SAM" id="Phobius"/>
    </source>
</evidence>
<evidence type="ECO:0000313" key="16">
    <source>
        <dbReference type="Proteomes" id="UP000231701"/>
    </source>
</evidence>
<dbReference type="Proteomes" id="UP000231701">
    <property type="component" value="Chromosome"/>
</dbReference>
<keyword evidence="13" id="KW-0479">Metal-binding</keyword>
<evidence type="ECO:0000256" key="11">
    <source>
        <dbReference type="ARBA" id="ARBA00023136"/>
    </source>
</evidence>
<feature type="transmembrane region" description="Helical" evidence="14">
    <location>
        <begin position="390"/>
        <end position="411"/>
    </location>
</feature>
<dbReference type="Pfam" id="PF02386">
    <property type="entry name" value="TrkH"/>
    <property type="match status" value="1"/>
</dbReference>
<keyword evidence="6 12" id="KW-0633">Potassium transport</keyword>
<feature type="transmembrane region" description="Helical" evidence="14">
    <location>
        <begin position="208"/>
        <end position="231"/>
    </location>
</feature>
<comment type="subcellular location">
    <subcellularLocation>
        <location evidence="1 12">Cell inner membrane</location>
        <topology evidence="1 12">Multi-pass membrane protein</topology>
    </subcellularLocation>
</comment>
<evidence type="ECO:0000256" key="12">
    <source>
        <dbReference type="PIRNR" id="PIRNR006247"/>
    </source>
</evidence>
<evidence type="ECO:0000256" key="5">
    <source>
        <dbReference type="ARBA" id="ARBA00022519"/>
    </source>
</evidence>
<feature type="transmembrane region" description="Helical" evidence="14">
    <location>
        <begin position="335"/>
        <end position="357"/>
    </location>
</feature>
<protein>
    <recommendedName>
        <fullName evidence="12">Trk system potassium uptake protein</fullName>
    </recommendedName>
</protein>
<keyword evidence="3 12" id="KW-0813">Transport</keyword>
<feature type="transmembrane region" description="Helical" evidence="14">
    <location>
        <begin position="70"/>
        <end position="89"/>
    </location>
</feature>
<evidence type="ECO:0000256" key="1">
    <source>
        <dbReference type="ARBA" id="ARBA00004429"/>
    </source>
</evidence>
<proteinExistence type="inferred from homology"/>
<feature type="transmembrane region" description="Helical" evidence="14">
    <location>
        <begin position="276"/>
        <end position="295"/>
    </location>
</feature>
<dbReference type="KEGG" id="maes:Ga0123461_0638"/>
<evidence type="ECO:0000313" key="15">
    <source>
        <dbReference type="EMBL" id="ATX79064.1"/>
    </source>
</evidence>
<gene>
    <name evidence="15" type="ORF">Ga0123461_0638</name>
</gene>
<feature type="transmembrane region" description="Helical" evidence="14">
    <location>
        <begin position="238"/>
        <end position="256"/>
    </location>
</feature>
<dbReference type="AlphaFoldDB" id="A0A2K8L288"/>
<evidence type="ECO:0000256" key="3">
    <source>
        <dbReference type="ARBA" id="ARBA00022448"/>
    </source>
</evidence>
<evidence type="ECO:0000256" key="2">
    <source>
        <dbReference type="ARBA" id="ARBA00009137"/>
    </source>
</evidence>
<evidence type="ECO:0000256" key="8">
    <source>
        <dbReference type="ARBA" id="ARBA00022958"/>
    </source>
</evidence>
<keyword evidence="7 14" id="KW-0812">Transmembrane</keyword>
<sequence length="479" mass="51683">MHPKGVIWTIGILVALYGGSMMVPALVALYYGAGHAAEFLEAGSIVILFGASMVRYGGSAPKKLSHRDGFLIVALAWLILSLLGAVPFWTTGTLPSVVDAMFESASGLTTTGATVLSGLDDLPRSILFWRSMQEWLGGMGIIVLAVAVMPLLGVGGMQLFKAETPGPVKDKLTARVTETAKLLWYLYLGLTIVCALSYWLAGMTPFDAINHAMCTVAIGGFSTHDASFGFYHGIPLQLVAVFFMIFAGINFTLHFAAALHGFSLRTYLQDEEFKTYILWITVMLIIIGGMIGWTGQDEAIHVVFNVVSIATTTGFAVSDYSLWPPGAIMLLTMTMFVGACAGSTGGGMKVVRILLLFRQGMREIRRLVHPHGVIHVKMGNHRISSKVTEALWGFAVLFIVCYIIIATLLAFTGVDIVTSFTAAAACITNTGPGFGEVGPASTYADLPEMAKGVLIFGMILGRLEIYTFFVMLVPEFWRD</sequence>
<feature type="binding site" evidence="13">
    <location>
        <position position="110"/>
    </location>
    <ligand>
        <name>K(+)</name>
        <dbReference type="ChEBI" id="CHEBI:29103"/>
    </ligand>
</feature>
<reference evidence="15 16" key="1">
    <citation type="submission" date="2016-12" db="EMBL/GenBank/DDBJ databases">
        <title>Isolation and genomic insights into novel planktonic Zetaproteobacteria from stratified waters of the Chesapeake Bay.</title>
        <authorList>
            <person name="McAllister S.M."/>
            <person name="Kato S."/>
            <person name="Chan C.S."/>
            <person name="Chiu B.K."/>
            <person name="Field E.K."/>
        </authorList>
    </citation>
    <scope>NUCLEOTIDE SEQUENCE [LARGE SCALE GENOMIC DNA]</scope>
    <source>
        <strain evidence="15 16">CP-5</strain>
    </source>
</reference>
<evidence type="ECO:0000256" key="13">
    <source>
        <dbReference type="PIRSR" id="PIRSR006247-1"/>
    </source>
</evidence>
<accession>A0A2K8L288</accession>
<organism evidence="15 16">
    <name type="scientific">Mariprofundus aestuarium</name>
    <dbReference type="NCBI Taxonomy" id="1921086"/>
    <lineage>
        <taxon>Bacteria</taxon>
        <taxon>Pseudomonadati</taxon>
        <taxon>Pseudomonadota</taxon>
        <taxon>Candidatius Mariprofundia</taxon>
        <taxon>Mariprofundales</taxon>
        <taxon>Mariprofundaceae</taxon>
        <taxon>Mariprofundus</taxon>
    </lineage>
</organism>
<keyword evidence="16" id="KW-1185">Reference proteome</keyword>
<feature type="binding site" evidence="13">
    <location>
        <position position="111"/>
    </location>
    <ligand>
        <name>K(+)</name>
        <dbReference type="ChEBI" id="CHEBI:29103"/>
    </ligand>
</feature>
<comment type="similarity">
    <text evidence="2 12">Belongs to the TrkH potassium transport family.</text>
</comment>
<dbReference type="GO" id="GO:0005886">
    <property type="term" value="C:plasma membrane"/>
    <property type="evidence" value="ECO:0007669"/>
    <property type="project" value="UniProtKB-SubCell"/>
</dbReference>
<dbReference type="PIRSF" id="PIRSF006247">
    <property type="entry name" value="TrkH"/>
    <property type="match status" value="1"/>
</dbReference>
<keyword evidence="11 12" id="KW-0472">Membrane</keyword>
<feature type="transmembrane region" description="Helical" evidence="14">
    <location>
        <begin position="39"/>
        <end position="58"/>
    </location>
</feature>
<feature type="transmembrane region" description="Helical" evidence="14">
    <location>
        <begin position="7"/>
        <end position="33"/>
    </location>
</feature>
<dbReference type="InterPro" id="IPR003445">
    <property type="entry name" value="Cat_transpt"/>
</dbReference>
<dbReference type="GO" id="GO:0046872">
    <property type="term" value="F:metal ion binding"/>
    <property type="evidence" value="ECO:0007669"/>
    <property type="project" value="UniProtKB-KW"/>
</dbReference>
<feature type="transmembrane region" description="Helical" evidence="14">
    <location>
        <begin position="182"/>
        <end position="202"/>
    </location>
</feature>
<feature type="transmembrane region" description="Helical" evidence="14">
    <location>
        <begin position="302"/>
        <end position="323"/>
    </location>
</feature>
<dbReference type="EMBL" id="CP018799">
    <property type="protein sequence ID" value="ATX79064.1"/>
    <property type="molecule type" value="Genomic_DNA"/>
</dbReference>
<evidence type="ECO:0000256" key="10">
    <source>
        <dbReference type="ARBA" id="ARBA00023065"/>
    </source>
</evidence>
<evidence type="ECO:0000256" key="6">
    <source>
        <dbReference type="ARBA" id="ARBA00022538"/>
    </source>
</evidence>
<name>A0A2K8L288_MARES</name>
<feature type="binding site" evidence="13">
    <location>
        <position position="312"/>
    </location>
    <ligand>
        <name>K(+)</name>
        <dbReference type="ChEBI" id="CHEBI:29103"/>
    </ligand>
</feature>
<dbReference type="GO" id="GO:0015379">
    <property type="term" value="F:potassium:chloride symporter activity"/>
    <property type="evidence" value="ECO:0007669"/>
    <property type="project" value="InterPro"/>
</dbReference>
<feature type="binding site" evidence="13">
    <location>
        <position position="313"/>
    </location>
    <ligand>
        <name>K(+)</name>
        <dbReference type="ChEBI" id="CHEBI:29103"/>
    </ligand>
</feature>
<evidence type="ECO:0000256" key="4">
    <source>
        <dbReference type="ARBA" id="ARBA00022475"/>
    </source>
</evidence>
<dbReference type="RefSeq" id="WP_198507105.1">
    <property type="nucleotide sequence ID" value="NZ_CP018799.1"/>
</dbReference>
<keyword evidence="5 12" id="KW-0997">Cell inner membrane</keyword>
<evidence type="ECO:0000256" key="7">
    <source>
        <dbReference type="ARBA" id="ARBA00022692"/>
    </source>
</evidence>
<feature type="binding site" evidence="13">
    <location>
        <position position="218"/>
    </location>
    <ligand>
        <name>K(+)</name>
        <dbReference type="ChEBI" id="CHEBI:29103"/>
    </ligand>
</feature>